<protein>
    <submittedName>
        <fullName evidence="1">Uncharacterized protein</fullName>
    </submittedName>
</protein>
<name>A0A1A2S9E1_9MYCO</name>
<gene>
    <name evidence="1" type="ORF">A5685_26390</name>
</gene>
<evidence type="ECO:0000313" key="2">
    <source>
        <dbReference type="Proteomes" id="UP000093861"/>
    </source>
</evidence>
<dbReference type="EMBL" id="LZJS01000087">
    <property type="protein sequence ID" value="OBH60362.1"/>
    <property type="molecule type" value="Genomic_DNA"/>
</dbReference>
<accession>A0A1A2S9E1</accession>
<reference evidence="1 2" key="1">
    <citation type="submission" date="2016-06" db="EMBL/GenBank/DDBJ databases">
        <authorList>
            <person name="Kjaerup R.B."/>
            <person name="Dalgaard T.S."/>
            <person name="Juul-Madsen H.R."/>
        </authorList>
    </citation>
    <scope>NUCLEOTIDE SEQUENCE [LARGE SCALE GENOMIC DNA]</scope>
    <source>
        <strain evidence="1 2">E2464</strain>
    </source>
</reference>
<dbReference type="AlphaFoldDB" id="A0A1A2S9E1"/>
<proteinExistence type="predicted"/>
<organism evidence="1 2">
    <name type="scientific">Mycobacterium colombiense</name>
    <dbReference type="NCBI Taxonomy" id="339268"/>
    <lineage>
        <taxon>Bacteria</taxon>
        <taxon>Bacillati</taxon>
        <taxon>Actinomycetota</taxon>
        <taxon>Actinomycetes</taxon>
        <taxon>Mycobacteriales</taxon>
        <taxon>Mycobacteriaceae</taxon>
        <taxon>Mycobacterium</taxon>
        <taxon>Mycobacterium avium complex (MAC)</taxon>
    </lineage>
</organism>
<dbReference type="RefSeq" id="WP_064951942.1">
    <property type="nucleotide sequence ID" value="NZ_LZJS01000087.1"/>
</dbReference>
<evidence type="ECO:0000313" key="1">
    <source>
        <dbReference type="EMBL" id="OBH60362.1"/>
    </source>
</evidence>
<sequence length="80" mass="8518">MNRVPLLVGVAIVVLLAVLAAPIKQRCGAPGFSCASALDNDGNLHFYYEVEPVGVYLAEIATGTNITFFYSSGEDLVKAR</sequence>
<dbReference type="Proteomes" id="UP000093861">
    <property type="component" value="Unassembled WGS sequence"/>
</dbReference>
<comment type="caution">
    <text evidence="1">The sequence shown here is derived from an EMBL/GenBank/DDBJ whole genome shotgun (WGS) entry which is preliminary data.</text>
</comment>